<dbReference type="HOGENOM" id="CLU_2222009_0_0_0"/>
<dbReference type="KEGG" id="tye:THEYE_A1289"/>
<dbReference type="Proteomes" id="UP000000718">
    <property type="component" value="Chromosome"/>
</dbReference>
<dbReference type="InParanoid" id="B5YFQ5"/>
<organism evidence="1 2">
    <name type="scientific">Thermodesulfovibrio yellowstonii (strain ATCC 51303 / DSM 11347 / YP87)</name>
    <dbReference type="NCBI Taxonomy" id="289376"/>
    <lineage>
        <taxon>Bacteria</taxon>
        <taxon>Pseudomonadati</taxon>
        <taxon>Nitrospirota</taxon>
        <taxon>Thermodesulfovibrionia</taxon>
        <taxon>Thermodesulfovibrionales</taxon>
        <taxon>Thermodesulfovibrionaceae</taxon>
        <taxon>Thermodesulfovibrio</taxon>
    </lineage>
</organism>
<dbReference type="EnsemblBacteria" id="ACI21528">
    <property type="protein sequence ID" value="ACI21528"/>
    <property type="gene ID" value="THEYE_A1289"/>
</dbReference>
<proteinExistence type="predicted"/>
<accession>B5YFQ5</accession>
<protein>
    <submittedName>
        <fullName evidence="1">Uncharacterized protein</fullName>
    </submittedName>
</protein>
<keyword evidence="2" id="KW-1185">Reference proteome</keyword>
<name>B5YFQ5_THEYD</name>
<dbReference type="AlphaFoldDB" id="B5YFQ5"/>
<evidence type="ECO:0000313" key="2">
    <source>
        <dbReference type="Proteomes" id="UP000000718"/>
    </source>
</evidence>
<dbReference type="EMBL" id="CP001147">
    <property type="protein sequence ID" value="ACI21528.1"/>
    <property type="molecule type" value="Genomic_DNA"/>
</dbReference>
<reference evidence="2" key="1">
    <citation type="submission" date="2008-08" db="EMBL/GenBank/DDBJ databases">
        <title>The complete genome sequence of Thermodesulfovibrio yellowstonii strain ATCC 51303 / DSM 11347 / YP87.</title>
        <authorList>
            <person name="Dodson R.J."/>
            <person name="Durkin A.S."/>
            <person name="Wu M."/>
            <person name="Eisen J."/>
            <person name="Sutton G."/>
        </authorList>
    </citation>
    <scope>NUCLEOTIDE SEQUENCE [LARGE SCALE GENOMIC DNA]</scope>
    <source>
        <strain evidence="2">ATCC 51303 / DSM 11347 / YP87</strain>
    </source>
</reference>
<evidence type="ECO:0000313" key="1">
    <source>
        <dbReference type="EMBL" id="ACI21528.1"/>
    </source>
</evidence>
<sequence length="106" mass="11611">MNDDRRSFLKKLGFIALGAVASMISIGSNRNVNLLSLADEVHAQDPDNMPDRCRSGSKGLTRCRNHWGACDGEWHACSGHQSGGRGSGCKKTVQCRDHNFNRGPNR</sequence>
<reference evidence="1 2" key="2">
    <citation type="journal article" date="2015" name="Genome Announc.">
        <title>Genome Sequence of the Sulfate-Reducing Thermophilic Bacterium Thermodesulfovibrio yellowstonii Strain DSM 11347T (Phylum Nitrospirae).</title>
        <authorList>
            <person name="Bhatnagar S."/>
            <person name="Badger J.H."/>
            <person name="Madupu R."/>
            <person name="Khouri H.M."/>
            <person name="O'Connor E.M."/>
            <person name="Robb F.T."/>
            <person name="Ward N.L."/>
            <person name="Eisen J.A."/>
        </authorList>
    </citation>
    <scope>NUCLEOTIDE SEQUENCE [LARGE SCALE GENOMIC DNA]</scope>
    <source>
        <strain evidence="2">ATCC 51303 / DSM 11347 / YP87</strain>
    </source>
</reference>
<gene>
    <name evidence="1" type="ordered locus">THEYE_A1289</name>
</gene>
<dbReference type="RefSeq" id="WP_012546242.1">
    <property type="nucleotide sequence ID" value="NC_011296.1"/>
</dbReference>
<dbReference type="PATRIC" id="fig|289376.4.peg.1259"/>